<feature type="compositionally biased region" description="Basic and acidic residues" evidence="1">
    <location>
        <begin position="12"/>
        <end position="30"/>
    </location>
</feature>
<feature type="compositionally biased region" description="Polar residues" evidence="1">
    <location>
        <begin position="1"/>
        <end position="10"/>
    </location>
</feature>
<feature type="region of interest" description="Disordered" evidence="1">
    <location>
        <begin position="1"/>
        <end position="55"/>
    </location>
</feature>
<protein>
    <submittedName>
        <fullName evidence="2">Uncharacterized protein</fullName>
    </submittedName>
</protein>
<name>A0ABW4CEP7_9BACL</name>
<evidence type="ECO:0000313" key="3">
    <source>
        <dbReference type="Proteomes" id="UP001597282"/>
    </source>
</evidence>
<proteinExistence type="predicted"/>
<sequence>MKSEYMQSLVNKEMDLVPSRDVENHRRVEPLRSLQEIGAASPPCSHPAENKIKVL</sequence>
<reference evidence="3" key="1">
    <citation type="journal article" date="2019" name="Int. J. Syst. Evol. Microbiol.">
        <title>The Global Catalogue of Microorganisms (GCM) 10K type strain sequencing project: providing services to taxonomists for standard genome sequencing and annotation.</title>
        <authorList>
            <consortium name="The Broad Institute Genomics Platform"/>
            <consortium name="The Broad Institute Genome Sequencing Center for Infectious Disease"/>
            <person name="Wu L."/>
            <person name="Ma J."/>
        </authorList>
    </citation>
    <scope>NUCLEOTIDE SEQUENCE [LARGE SCALE GENOMIC DNA]</scope>
    <source>
        <strain evidence="3">S1</strain>
    </source>
</reference>
<evidence type="ECO:0000256" key="1">
    <source>
        <dbReference type="SAM" id="MobiDB-lite"/>
    </source>
</evidence>
<evidence type="ECO:0000313" key="2">
    <source>
        <dbReference type="EMBL" id="MFD1428011.1"/>
    </source>
</evidence>
<keyword evidence="3" id="KW-1185">Reference proteome</keyword>
<gene>
    <name evidence="2" type="ORF">ACFQ4Y_13980</name>
</gene>
<organism evidence="2 3">
    <name type="scientific">Kroppenstedtia sanguinis</name>
    <dbReference type="NCBI Taxonomy" id="1380684"/>
    <lineage>
        <taxon>Bacteria</taxon>
        <taxon>Bacillati</taxon>
        <taxon>Bacillota</taxon>
        <taxon>Bacilli</taxon>
        <taxon>Bacillales</taxon>
        <taxon>Thermoactinomycetaceae</taxon>
        <taxon>Kroppenstedtia</taxon>
    </lineage>
</organism>
<accession>A0ABW4CEP7</accession>
<dbReference type="Proteomes" id="UP001597282">
    <property type="component" value="Unassembled WGS sequence"/>
</dbReference>
<comment type="caution">
    <text evidence="2">The sequence shown here is derived from an EMBL/GenBank/DDBJ whole genome shotgun (WGS) entry which is preliminary data.</text>
</comment>
<dbReference type="EMBL" id="JBHTNU010000016">
    <property type="protein sequence ID" value="MFD1428011.1"/>
    <property type="molecule type" value="Genomic_DNA"/>
</dbReference>